<gene>
    <name evidence="3" type="ORF">IX84_04740</name>
</gene>
<dbReference type="InterPro" id="IPR011990">
    <property type="entry name" value="TPR-like_helical_dom_sf"/>
</dbReference>
<evidence type="ECO:0000313" key="3">
    <source>
        <dbReference type="EMBL" id="KGE89086.1"/>
    </source>
</evidence>
<sequence length="497" mass="57140">MHALRFSIFVLLFLATSLSCAAGKYFHFTADAKTAYEKATDLRFGEAYALLAKVRLQEPDNLIVHHIENYIDFFKLYINENEEEYKQLKVKRDRRLATIVEKGNPNSPYYRFVQADIRLQWALVRLRFEDYLGAFTEVSKAYKLLKENEALYPDFMPNKKDLGILHAMVGTIPDSYKWGVKLLGGLEGTIEEGRREVETVLKYAEAHDFVFEKETKVLYALLLLHLENKGDTAWQAVNKAGLSPRRSPLECFVMAHVAMRTGRNDQAIELLQLYPKSGAYFSFPYLDYMLGLSKLRRLDRDAAPYFKAYLSAYNGRNFIKETYQKLGWQSLINGNEAGYKRHMLNCIAHGYSVAGGDKNAQQEAESGIVPNLDLLRARLLFDGGYFQKGYQLLAKQATDSFKGAHELEYFYRLGRLLHGMERYEEALQHYQLTLDKGADSPWFYACNAALQMGIIYEEQGKRTQARAAYERCLGLKPEEYRVGLHQKAKAGLTRLEQ</sequence>
<comment type="caution">
    <text evidence="3">The sequence shown here is derived from an EMBL/GenBank/DDBJ whole genome shotgun (WGS) entry which is preliminary data.</text>
</comment>
<keyword evidence="4" id="KW-1185">Reference proteome</keyword>
<feature type="repeat" description="TPR" evidence="1">
    <location>
        <begin position="446"/>
        <end position="479"/>
    </location>
</feature>
<proteinExistence type="predicted"/>
<keyword evidence="1" id="KW-0802">TPR repeat</keyword>
<feature type="chain" id="PRO_5001940040" evidence="2">
    <location>
        <begin position="22"/>
        <end position="497"/>
    </location>
</feature>
<feature type="signal peptide" evidence="2">
    <location>
        <begin position="1"/>
        <end position="21"/>
    </location>
</feature>
<reference evidence="3 4" key="1">
    <citation type="journal article" date="2014" name="Int. J. Syst. Evol. Microbiol.">
        <title>Phaeodactylibacter xiamenensis gen. nov., sp. nov., a member of the family Saprospiraceae isolated from the marine alga Phaeodactylum tricornutum.</title>
        <authorList>
            <person name="Chen Z.Jr."/>
            <person name="Lei X."/>
            <person name="Lai Q."/>
            <person name="Li Y."/>
            <person name="Zhang B."/>
            <person name="Zhang J."/>
            <person name="Zhang H."/>
            <person name="Yang L."/>
            <person name="Zheng W."/>
            <person name="Tian Y."/>
            <person name="Yu Z."/>
            <person name="Xu H.Jr."/>
            <person name="Zheng T."/>
        </authorList>
    </citation>
    <scope>NUCLEOTIDE SEQUENCE [LARGE SCALE GENOMIC DNA]</scope>
    <source>
        <strain evidence="3 4">KD52</strain>
    </source>
</reference>
<evidence type="ECO:0000256" key="1">
    <source>
        <dbReference type="PROSITE-ProRule" id="PRU00339"/>
    </source>
</evidence>
<dbReference type="PROSITE" id="PS51257">
    <property type="entry name" value="PROKAR_LIPOPROTEIN"/>
    <property type="match status" value="1"/>
</dbReference>
<dbReference type="PROSITE" id="PS50005">
    <property type="entry name" value="TPR"/>
    <property type="match status" value="2"/>
</dbReference>
<organism evidence="3 4">
    <name type="scientific">Phaeodactylibacter xiamenensis</name>
    <dbReference type="NCBI Taxonomy" id="1524460"/>
    <lineage>
        <taxon>Bacteria</taxon>
        <taxon>Pseudomonadati</taxon>
        <taxon>Bacteroidota</taxon>
        <taxon>Saprospiria</taxon>
        <taxon>Saprospirales</taxon>
        <taxon>Haliscomenobacteraceae</taxon>
        <taxon>Phaeodactylibacter</taxon>
    </lineage>
</organism>
<dbReference type="SMART" id="SM00028">
    <property type="entry name" value="TPR"/>
    <property type="match status" value="2"/>
</dbReference>
<dbReference type="OrthoDB" id="1466726at2"/>
<name>A0A098SAC8_9BACT</name>
<evidence type="ECO:0000313" key="4">
    <source>
        <dbReference type="Proteomes" id="UP000029736"/>
    </source>
</evidence>
<feature type="repeat" description="TPR" evidence="1">
    <location>
        <begin position="407"/>
        <end position="440"/>
    </location>
</feature>
<keyword evidence="2" id="KW-0732">Signal</keyword>
<dbReference type="RefSeq" id="WP_044216900.1">
    <property type="nucleotide sequence ID" value="NZ_JBKAGJ010000001.1"/>
</dbReference>
<dbReference type="Proteomes" id="UP000029736">
    <property type="component" value="Unassembled WGS sequence"/>
</dbReference>
<dbReference type="EMBL" id="JPOS01000012">
    <property type="protein sequence ID" value="KGE89086.1"/>
    <property type="molecule type" value="Genomic_DNA"/>
</dbReference>
<dbReference type="STRING" id="1524460.IX84_04740"/>
<dbReference type="SUPFAM" id="SSF48452">
    <property type="entry name" value="TPR-like"/>
    <property type="match status" value="1"/>
</dbReference>
<accession>A0A098SAC8</accession>
<dbReference type="InterPro" id="IPR019734">
    <property type="entry name" value="TPR_rpt"/>
</dbReference>
<dbReference type="AlphaFoldDB" id="A0A098SAC8"/>
<evidence type="ECO:0000256" key="2">
    <source>
        <dbReference type="SAM" id="SignalP"/>
    </source>
</evidence>
<protein>
    <submittedName>
        <fullName evidence="3">Uncharacterized protein</fullName>
    </submittedName>
</protein>
<dbReference type="Gene3D" id="1.25.40.10">
    <property type="entry name" value="Tetratricopeptide repeat domain"/>
    <property type="match status" value="1"/>
</dbReference>
<dbReference type="Pfam" id="PF13181">
    <property type="entry name" value="TPR_8"/>
    <property type="match status" value="2"/>
</dbReference>